<feature type="domain" description="Phosphotyrosine protein phosphatase I" evidence="9">
    <location>
        <begin position="13"/>
        <end position="163"/>
    </location>
</feature>
<dbReference type="PANTHER" id="PTHR11717">
    <property type="entry name" value="LOW MOLECULAR WEIGHT PROTEIN TYROSINE PHOSPHATASE"/>
    <property type="match status" value="1"/>
</dbReference>
<protein>
    <recommendedName>
        <fullName evidence="9">Phosphotyrosine protein phosphatase I domain-containing protein</fullName>
    </recommendedName>
</protein>
<dbReference type="CDD" id="cd16343">
    <property type="entry name" value="LMWPTP"/>
    <property type="match status" value="1"/>
</dbReference>
<evidence type="ECO:0000313" key="11">
    <source>
        <dbReference type="Proteomes" id="UP000094236"/>
    </source>
</evidence>
<feature type="active site" description="Proton donor" evidence="8">
    <location>
        <position position="137"/>
    </location>
</feature>
<dbReference type="GO" id="GO:0005737">
    <property type="term" value="C:cytoplasm"/>
    <property type="evidence" value="ECO:0007669"/>
    <property type="project" value="UniProtKB-SubCell"/>
</dbReference>
<evidence type="ECO:0000256" key="1">
    <source>
        <dbReference type="ARBA" id="ARBA00000032"/>
    </source>
</evidence>
<dbReference type="GO" id="GO:0004725">
    <property type="term" value="F:protein tyrosine phosphatase activity"/>
    <property type="evidence" value="ECO:0007669"/>
    <property type="project" value="UniProtKB-EC"/>
</dbReference>
<feature type="active site" evidence="8">
    <location>
        <position position="25"/>
    </location>
</feature>
<evidence type="ECO:0000256" key="6">
    <source>
        <dbReference type="ARBA" id="ARBA00022912"/>
    </source>
</evidence>
<evidence type="ECO:0000256" key="2">
    <source>
        <dbReference type="ARBA" id="ARBA00004496"/>
    </source>
</evidence>
<dbReference type="AlphaFoldDB" id="A0A1E4TX77"/>
<dbReference type="InterPro" id="IPR023485">
    <property type="entry name" value="Ptyr_pPase"/>
</dbReference>
<reference evidence="11" key="1">
    <citation type="submission" date="2016-05" db="EMBL/GenBank/DDBJ databases">
        <title>Comparative genomics of biotechnologically important yeasts.</title>
        <authorList>
            <consortium name="DOE Joint Genome Institute"/>
            <person name="Riley R."/>
            <person name="Haridas S."/>
            <person name="Wolfe K.H."/>
            <person name="Lopes M.R."/>
            <person name="Hittinger C.T."/>
            <person name="Goker M."/>
            <person name="Salamov A."/>
            <person name="Wisecaver J."/>
            <person name="Long T.M."/>
            <person name="Aerts A.L."/>
            <person name="Barry K."/>
            <person name="Choi C."/>
            <person name="Clum A."/>
            <person name="Coughlan A.Y."/>
            <person name="Deshpande S."/>
            <person name="Douglass A.P."/>
            <person name="Hanson S.J."/>
            <person name="Klenk H.-P."/>
            <person name="Labutti K."/>
            <person name="Lapidus A."/>
            <person name="Lindquist E."/>
            <person name="Lipzen A."/>
            <person name="Meier-Kolthoff J.P."/>
            <person name="Ohm R.A."/>
            <person name="Otillar R.P."/>
            <person name="Pangilinan J."/>
            <person name="Peng Y."/>
            <person name="Rokas A."/>
            <person name="Rosa C.A."/>
            <person name="Scheuner C."/>
            <person name="Sibirny A.A."/>
            <person name="Slot J.C."/>
            <person name="Stielow J.B."/>
            <person name="Sun H."/>
            <person name="Kurtzman C.P."/>
            <person name="Blackwell M."/>
            <person name="Grigoriev I.V."/>
            <person name="Jeffries T.W."/>
        </authorList>
    </citation>
    <scope>NUCLEOTIDE SEQUENCE [LARGE SCALE GENOMIC DNA]</scope>
    <source>
        <strain evidence="11">NRRL Y-2460</strain>
    </source>
</reference>
<sequence length="166" mass="18717">MTQSDSKEPDGKISVAFVCLGNICRSPMAEAVFTSIVKDLGKSHYFKRIDSFGTGAYHTGEDPDHRSVATCKRHGVPVCHKAQQIKPKHFHEFEYIIAMDSSNKANLLRIKPQGSKAIVKMFGEWRTDSSYGEIVEDPYYGGSSGFERNYNQICHFSNEFLKQELS</sequence>
<dbReference type="Proteomes" id="UP000094236">
    <property type="component" value="Unassembled WGS sequence"/>
</dbReference>
<evidence type="ECO:0000256" key="5">
    <source>
        <dbReference type="ARBA" id="ARBA00022801"/>
    </source>
</evidence>
<dbReference type="GO" id="GO:0003993">
    <property type="term" value="F:acid phosphatase activity"/>
    <property type="evidence" value="ECO:0007669"/>
    <property type="project" value="UniProtKB-EC"/>
</dbReference>
<evidence type="ECO:0000256" key="7">
    <source>
        <dbReference type="ARBA" id="ARBA00051722"/>
    </source>
</evidence>
<dbReference type="InterPro" id="IPR036196">
    <property type="entry name" value="Ptyr_pPase_sf"/>
</dbReference>
<keyword evidence="11" id="KW-1185">Reference proteome</keyword>
<comment type="catalytic activity">
    <reaction evidence="1">
        <text>a phosphate monoester + H2O = an alcohol + phosphate</text>
        <dbReference type="Rhea" id="RHEA:15017"/>
        <dbReference type="ChEBI" id="CHEBI:15377"/>
        <dbReference type="ChEBI" id="CHEBI:30879"/>
        <dbReference type="ChEBI" id="CHEBI:43474"/>
        <dbReference type="ChEBI" id="CHEBI:67140"/>
        <dbReference type="EC" id="3.1.3.2"/>
    </reaction>
</comment>
<evidence type="ECO:0000313" key="10">
    <source>
        <dbReference type="EMBL" id="ODV96360.1"/>
    </source>
</evidence>
<dbReference type="STRING" id="669874.A0A1E4TX77"/>
<keyword evidence="4" id="KW-0963">Cytoplasm</keyword>
<dbReference type="Gene3D" id="3.40.50.2300">
    <property type="match status" value="1"/>
</dbReference>
<proteinExistence type="inferred from homology"/>
<dbReference type="EMBL" id="KV454013">
    <property type="protein sequence ID" value="ODV96360.1"/>
    <property type="molecule type" value="Genomic_DNA"/>
</dbReference>
<dbReference type="FunFam" id="3.40.50.2300:FF:000105">
    <property type="entry name" value="Low molecular weight phosphotyrosine protein"/>
    <property type="match status" value="1"/>
</dbReference>
<dbReference type="PRINTS" id="PR00719">
    <property type="entry name" value="LMWPTPASE"/>
</dbReference>
<dbReference type="SUPFAM" id="SSF52788">
    <property type="entry name" value="Phosphotyrosine protein phosphatases I"/>
    <property type="match status" value="1"/>
</dbReference>
<evidence type="ECO:0000259" key="9">
    <source>
        <dbReference type="SMART" id="SM00226"/>
    </source>
</evidence>
<gene>
    <name evidence="10" type="ORF">PACTADRAFT_49720</name>
</gene>
<organism evidence="10 11">
    <name type="scientific">Pachysolen tannophilus NRRL Y-2460</name>
    <dbReference type="NCBI Taxonomy" id="669874"/>
    <lineage>
        <taxon>Eukaryota</taxon>
        <taxon>Fungi</taxon>
        <taxon>Dikarya</taxon>
        <taxon>Ascomycota</taxon>
        <taxon>Saccharomycotina</taxon>
        <taxon>Pichiomycetes</taxon>
        <taxon>Pachysolenaceae</taxon>
        <taxon>Pachysolen</taxon>
    </lineage>
</organism>
<comment type="similarity">
    <text evidence="3">Belongs to the low molecular weight phosphotyrosine protein phosphatase family.</text>
</comment>
<comment type="subcellular location">
    <subcellularLocation>
        <location evidence="2">Cytoplasm</location>
    </subcellularLocation>
</comment>
<accession>A0A1E4TX77</accession>
<feature type="active site" evidence="8">
    <location>
        <position position="19"/>
    </location>
</feature>
<name>A0A1E4TX77_PACTA</name>
<keyword evidence="5" id="KW-0378">Hydrolase</keyword>
<dbReference type="InterPro" id="IPR050438">
    <property type="entry name" value="LMW_PTPase"/>
</dbReference>
<evidence type="ECO:0000256" key="8">
    <source>
        <dbReference type="PIRSR" id="PIRSR617867-1"/>
    </source>
</evidence>
<keyword evidence="6" id="KW-0904">Protein phosphatase</keyword>
<dbReference type="OrthoDB" id="3388at2759"/>
<comment type="catalytic activity">
    <reaction evidence="7">
        <text>O-phospho-L-tyrosyl-[protein] + H2O = L-tyrosyl-[protein] + phosphate</text>
        <dbReference type="Rhea" id="RHEA:10684"/>
        <dbReference type="Rhea" id="RHEA-COMP:10136"/>
        <dbReference type="Rhea" id="RHEA-COMP:20101"/>
        <dbReference type="ChEBI" id="CHEBI:15377"/>
        <dbReference type="ChEBI" id="CHEBI:43474"/>
        <dbReference type="ChEBI" id="CHEBI:46858"/>
        <dbReference type="ChEBI" id="CHEBI:61978"/>
        <dbReference type="EC" id="3.1.3.48"/>
    </reaction>
</comment>
<dbReference type="SMART" id="SM00226">
    <property type="entry name" value="LMWPc"/>
    <property type="match status" value="1"/>
</dbReference>
<evidence type="ECO:0000256" key="4">
    <source>
        <dbReference type="ARBA" id="ARBA00022490"/>
    </source>
</evidence>
<dbReference type="Pfam" id="PF01451">
    <property type="entry name" value="LMWPc"/>
    <property type="match status" value="1"/>
</dbReference>
<dbReference type="PANTHER" id="PTHR11717:SF7">
    <property type="entry name" value="LOW MOLECULAR WEIGHT PHOSPHOTYROSINE PROTEIN PHOSPHATASE"/>
    <property type="match status" value="1"/>
</dbReference>
<dbReference type="InterPro" id="IPR017867">
    <property type="entry name" value="Tyr_phospatase_low_mol_wt"/>
</dbReference>
<evidence type="ECO:0000256" key="3">
    <source>
        <dbReference type="ARBA" id="ARBA00011063"/>
    </source>
</evidence>